<protein>
    <recommendedName>
        <fullName evidence="3">Pseudouridine synthase RsuA/RluA-like domain-containing protein</fullName>
    </recommendedName>
</protein>
<dbReference type="EMBL" id="AGNL01019505">
    <property type="protein sequence ID" value="EJK61774.1"/>
    <property type="molecule type" value="Genomic_DNA"/>
</dbReference>
<dbReference type="InterPro" id="IPR050188">
    <property type="entry name" value="RluA_PseudoU_synthase"/>
</dbReference>
<dbReference type="InterPro" id="IPR006145">
    <property type="entry name" value="PsdUridine_synth_RsuA/RluA"/>
</dbReference>
<sequence length="381" mass="42884">MDSRAEGRSPDRRRAVEVLFSDDDIVVISKPPNLRSVPGWANSPADLSLKGADRAQSERPRLTAQEAWVKAIQKIGSLMAETKPDADQTDGAVNECLINLASTADTSSIPRKPKLFIKYCHRNSKKLFPSYEELHMKRNLEHSNQRTPDEHVRKKRRRGKCNQNDDIPHQLRIHACKCHTLILEEQLPLMNLPKQTEDWESAVGQLKQLGFGEHDSRVLDTNTKHLYVVHRLDCQTSGIMVVARSQAAASVLAAAWRERESVKKFYTANVLSWPPYHEYKEREGVIDLALGPSLTERIKWVVRSAESGGKESRTVWKIRRDLGPKGVELELQPITGRTHQLRIHCATVGSGIVGDSLYGDDPVKWLGEDSGGLHQTPIKIP</sequence>
<comment type="caution">
    <text evidence="4">The sequence shown here is derived from an EMBL/GenBank/DDBJ whole genome shotgun (WGS) entry which is preliminary data.</text>
</comment>
<keyword evidence="5" id="KW-1185">Reference proteome</keyword>
<proteinExistence type="inferred from homology"/>
<dbReference type="Pfam" id="PF00849">
    <property type="entry name" value="PseudoU_synth_2"/>
    <property type="match status" value="1"/>
</dbReference>
<evidence type="ECO:0000259" key="3">
    <source>
        <dbReference type="Pfam" id="PF00849"/>
    </source>
</evidence>
<feature type="region of interest" description="Disordered" evidence="2">
    <location>
        <begin position="140"/>
        <end position="164"/>
    </location>
</feature>
<reference evidence="4 5" key="1">
    <citation type="journal article" date="2012" name="Genome Biol.">
        <title>Genome and low-iron response of an oceanic diatom adapted to chronic iron limitation.</title>
        <authorList>
            <person name="Lommer M."/>
            <person name="Specht M."/>
            <person name="Roy A.S."/>
            <person name="Kraemer L."/>
            <person name="Andreson R."/>
            <person name="Gutowska M.A."/>
            <person name="Wolf J."/>
            <person name="Bergner S.V."/>
            <person name="Schilhabel M.B."/>
            <person name="Klostermeier U.C."/>
            <person name="Beiko R.G."/>
            <person name="Rosenstiel P."/>
            <person name="Hippler M."/>
            <person name="Laroche J."/>
        </authorList>
    </citation>
    <scope>NUCLEOTIDE SEQUENCE [LARGE SCALE GENOMIC DNA]</scope>
    <source>
        <strain evidence="4 5">CCMP1005</strain>
    </source>
</reference>
<dbReference type="Proteomes" id="UP000266841">
    <property type="component" value="Unassembled WGS sequence"/>
</dbReference>
<feature type="compositionally biased region" description="Basic and acidic residues" evidence="2">
    <location>
        <begin position="140"/>
        <end position="152"/>
    </location>
</feature>
<evidence type="ECO:0000313" key="5">
    <source>
        <dbReference type="Proteomes" id="UP000266841"/>
    </source>
</evidence>
<dbReference type="GO" id="GO:0009982">
    <property type="term" value="F:pseudouridine synthase activity"/>
    <property type="evidence" value="ECO:0007669"/>
    <property type="project" value="InterPro"/>
</dbReference>
<dbReference type="PANTHER" id="PTHR21600">
    <property type="entry name" value="MITOCHONDRIAL RNA PSEUDOURIDINE SYNTHASE"/>
    <property type="match status" value="1"/>
</dbReference>
<dbReference type="CDD" id="cd02869">
    <property type="entry name" value="PseudoU_synth_RluA_like"/>
    <property type="match status" value="1"/>
</dbReference>
<dbReference type="PROSITE" id="PS01129">
    <property type="entry name" value="PSI_RLU"/>
    <property type="match status" value="1"/>
</dbReference>
<comment type="similarity">
    <text evidence="1">Belongs to the pseudouridine synthase RluA family.</text>
</comment>
<evidence type="ECO:0000256" key="1">
    <source>
        <dbReference type="ARBA" id="ARBA00010876"/>
    </source>
</evidence>
<feature type="domain" description="Pseudouridine synthase RsuA/RluA-like" evidence="3">
    <location>
        <begin position="216"/>
        <end position="346"/>
    </location>
</feature>
<dbReference type="InterPro" id="IPR020103">
    <property type="entry name" value="PsdUridine_synth_cat_dom_sf"/>
</dbReference>
<accession>K0SA26</accession>
<gene>
    <name evidence="4" type="ORF">THAOC_17673</name>
</gene>
<dbReference type="Gene3D" id="3.30.2350.10">
    <property type="entry name" value="Pseudouridine synthase"/>
    <property type="match status" value="1"/>
</dbReference>
<evidence type="ECO:0000256" key="2">
    <source>
        <dbReference type="SAM" id="MobiDB-lite"/>
    </source>
</evidence>
<dbReference type="eggNOG" id="KOG1919">
    <property type="taxonomic scope" value="Eukaryota"/>
</dbReference>
<name>K0SA26_THAOC</name>
<organism evidence="4 5">
    <name type="scientific">Thalassiosira oceanica</name>
    <name type="common">Marine diatom</name>
    <dbReference type="NCBI Taxonomy" id="159749"/>
    <lineage>
        <taxon>Eukaryota</taxon>
        <taxon>Sar</taxon>
        <taxon>Stramenopiles</taxon>
        <taxon>Ochrophyta</taxon>
        <taxon>Bacillariophyta</taxon>
        <taxon>Coscinodiscophyceae</taxon>
        <taxon>Thalassiosirophycidae</taxon>
        <taxon>Thalassiosirales</taxon>
        <taxon>Thalassiosiraceae</taxon>
        <taxon>Thalassiosira</taxon>
    </lineage>
</organism>
<dbReference type="GO" id="GO:0003723">
    <property type="term" value="F:RNA binding"/>
    <property type="evidence" value="ECO:0007669"/>
    <property type="project" value="InterPro"/>
</dbReference>
<dbReference type="AlphaFoldDB" id="K0SA26"/>
<dbReference type="OrthoDB" id="418349at2759"/>
<dbReference type="SUPFAM" id="SSF55120">
    <property type="entry name" value="Pseudouridine synthase"/>
    <property type="match status" value="1"/>
</dbReference>
<dbReference type="PANTHER" id="PTHR21600:SF87">
    <property type="entry name" value="RNA PSEUDOURIDYLATE SYNTHASE DOMAIN-CONTAINING PROTEIN 1"/>
    <property type="match status" value="1"/>
</dbReference>
<dbReference type="InterPro" id="IPR006224">
    <property type="entry name" value="PsdUridine_synth_RluA-like_CS"/>
</dbReference>
<evidence type="ECO:0000313" key="4">
    <source>
        <dbReference type="EMBL" id="EJK61774.1"/>
    </source>
</evidence>
<dbReference type="GO" id="GO:0000455">
    <property type="term" value="P:enzyme-directed rRNA pseudouridine synthesis"/>
    <property type="evidence" value="ECO:0007669"/>
    <property type="project" value="TreeGrafter"/>
</dbReference>